<feature type="domain" description="MRH" evidence="21">
    <location>
        <begin position="27"/>
        <end position="173"/>
    </location>
</feature>
<evidence type="ECO:0000256" key="10">
    <source>
        <dbReference type="ARBA" id="ARBA00022927"/>
    </source>
</evidence>
<evidence type="ECO:0000313" key="22">
    <source>
        <dbReference type="EMBL" id="KIP11698.1"/>
    </source>
</evidence>
<feature type="transmembrane region" description="Helical" evidence="19">
    <location>
        <begin position="179"/>
        <end position="203"/>
    </location>
</feature>
<dbReference type="Gene3D" id="2.70.130.10">
    <property type="entry name" value="Mannose-6-phosphate receptor binding domain"/>
    <property type="match status" value="1"/>
</dbReference>
<dbReference type="Pfam" id="PF09451">
    <property type="entry name" value="ATG27"/>
    <property type="match status" value="1"/>
</dbReference>
<evidence type="ECO:0000256" key="9">
    <source>
        <dbReference type="ARBA" id="ARBA00022729"/>
    </source>
</evidence>
<accession>A0A0C3PV66</accession>
<dbReference type="GO" id="GO:0015031">
    <property type="term" value="P:protein transport"/>
    <property type="evidence" value="ECO:0007669"/>
    <property type="project" value="UniProtKB-KW"/>
</dbReference>
<keyword evidence="23" id="KW-1185">Reference proteome</keyword>
<sequence length="310" mass="34195">MAGTWTLCILFLCILGFFASTISAEDNPCTVWAGDKFYDLTALKSDKDYVVLSPEGRHYYINVCQATKTDLWNPKVDDEGSIAGFTRRDHGDVALGRVNTTLTVRDGDPTMTLTNGSPCPTQDQMHAATVIRFRCDTSITDNGKPMLIAQLPPPADDSCFFTFEWRTHVACPTQPKGSWGVLTVLATIAGILLLAYIVIGSFYNYSVLGLRGLDILPRYSLFSLQDTINFCKICMERIKSRSSDNMHFGNGGMGGWRRPGNGGYRGLDEEQTGMLSGPPGFLDEEEDEEPEHPAENERHAGMDSNGVIRL</sequence>
<keyword evidence="17" id="KW-0968">Cytoplasmic vesicle</keyword>
<reference evidence="22 23" key="1">
    <citation type="journal article" date="2014" name="PLoS Genet.">
        <title>Analysis of the Phlebiopsis gigantea genome, transcriptome and secretome provides insight into its pioneer colonization strategies of wood.</title>
        <authorList>
            <person name="Hori C."/>
            <person name="Ishida T."/>
            <person name="Igarashi K."/>
            <person name="Samejima M."/>
            <person name="Suzuki H."/>
            <person name="Master E."/>
            <person name="Ferreira P."/>
            <person name="Ruiz-Duenas F.J."/>
            <person name="Held B."/>
            <person name="Canessa P."/>
            <person name="Larrondo L.F."/>
            <person name="Schmoll M."/>
            <person name="Druzhinina I.S."/>
            <person name="Kubicek C.P."/>
            <person name="Gaskell J.A."/>
            <person name="Kersten P."/>
            <person name="St John F."/>
            <person name="Glasner J."/>
            <person name="Sabat G."/>
            <person name="Splinter BonDurant S."/>
            <person name="Syed K."/>
            <person name="Yadav J."/>
            <person name="Mgbeahuruike A.C."/>
            <person name="Kovalchuk A."/>
            <person name="Asiegbu F.O."/>
            <person name="Lackner G."/>
            <person name="Hoffmeister D."/>
            <person name="Rencoret J."/>
            <person name="Gutierrez A."/>
            <person name="Sun H."/>
            <person name="Lindquist E."/>
            <person name="Barry K."/>
            <person name="Riley R."/>
            <person name="Grigoriev I.V."/>
            <person name="Henrissat B."/>
            <person name="Kues U."/>
            <person name="Berka R.M."/>
            <person name="Martinez A.T."/>
            <person name="Covert S.F."/>
            <person name="Blanchette R.A."/>
            <person name="Cullen D."/>
        </authorList>
    </citation>
    <scope>NUCLEOTIDE SEQUENCE [LARGE SCALE GENOMIC DNA]</scope>
    <source>
        <strain evidence="22 23">11061_1 CR5-6</strain>
    </source>
</reference>
<name>A0A0C3PV66_PHLG1</name>
<dbReference type="GO" id="GO:0031966">
    <property type="term" value="C:mitochondrial membrane"/>
    <property type="evidence" value="ECO:0007669"/>
    <property type="project" value="UniProtKB-SubCell"/>
</dbReference>
<keyword evidence="9 20" id="KW-0732">Signal</keyword>
<dbReference type="AlphaFoldDB" id="A0A0C3PV66"/>
<dbReference type="GO" id="GO:0000139">
    <property type="term" value="C:Golgi membrane"/>
    <property type="evidence" value="ECO:0007669"/>
    <property type="project" value="UniProtKB-SubCell"/>
</dbReference>
<keyword evidence="13" id="KW-0333">Golgi apparatus</keyword>
<keyword evidence="14" id="KW-0496">Mitochondrion</keyword>
<dbReference type="OrthoDB" id="4504960at2759"/>
<dbReference type="GO" id="GO:0006914">
    <property type="term" value="P:autophagy"/>
    <property type="evidence" value="ECO:0007669"/>
    <property type="project" value="UniProtKB-KW"/>
</dbReference>
<keyword evidence="15 19" id="KW-0472">Membrane</keyword>
<dbReference type="GO" id="GO:0005770">
    <property type="term" value="C:late endosome"/>
    <property type="evidence" value="ECO:0007669"/>
    <property type="project" value="TreeGrafter"/>
</dbReference>
<keyword evidence="11 19" id="KW-1133">Transmembrane helix</keyword>
<dbReference type="EMBL" id="KN840444">
    <property type="protein sequence ID" value="KIP11698.1"/>
    <property type="molecule type" value="Genomic_DNA"/>
</dbReference>
<evidence type="ECO:0000256" key="2">
    <source>
        <dbReference type="ARBA" id="ARBA00004358"/>
    </source>
</evidence>
<dbReference type="Proteomes" id="UP000053257">
    <property type="component" value="Unassembled WGS sequence"/>
</dbReference>
<dbReference type="SUPFAM" id="SSF50911">
    <property type="entry name" value="Mannose 6-phosphate receptor domain"/>
    <property type="match status" value="1"/>
</dbReference>
<dbReference type="InterPro" id="IPR009011">
    <property type="entry name" value="Man6P_isomerase_rcpt-bd_dom_sf"/>
</dbReference>
<dbReference type="GO" id="GO:0007034">
    <property type="term" value="P:vacuolar transport"/>
    <property type="evidence" value="ECO:0007669"/>
    <property type="project" value="TreeGrafter"/>
</dbReference>
<gene>
    <name evidence="22" type="ORF">PHLGIDRAFT_17881</name>
</gene>
<evidence type="ECO:0000256" key="8">
    <source>
        <dbReference type="ARBA" id="ARBA00022692"/>
    </source>
</evidence>
<dbReference type="GO" id="GO:0010008">
    <property type="term" value="C:endosome membrane"/>
    <property type="evidence" value="ECO:0007669"/>
    <property type="project" value="UniProtKB-SubCell"/>
</dbReference>
<comment type="subcellular location">
    <subcellularLocation>
        <location evidence="2">Cytoplasmic vesicle membrane</location>
        <topology evidence="2">Single-pass type I membrane protein</topology>
    </subcellularLocation>
    <subcellularLocation>
        <location evidence="4">Golgi apparatus membrane</location>
        <topology evidence="4">Single-pass type I membrane protein</topology>
    </subcellularLocation>
    <subcellularLocation>
        <location evidence="1">Mitochondrion membrane</location>
        <topology evidence="1">Single-pass membrane protein</topology>
    </subcellularLocation>
    <subcellularLocation>
        <location evidence="3">Preautophagosomal structure membrane</location>
        <topology evidence="3">Single-pass type I membrane protein</topology>
    </subcellularLocation>
</comment>
<evidence type="ECO:0000256" key="15">
    <source>
        <dbReference type="ARBA" id="ARBA00023136"/>
    </source>
</evidence>
<comment type="similarity">
    <text evidence="5">Belongs to the ATG27 family.</text>
</comment>
<evidence type="ECO:0000256" key="19">
    <source>
        <dbReference type="SAM" id="Phobius"/>
    </source>
</evidence>
<feature type="compositionally biased region" description="Basic and acidic residues" evidence="18">
    <location>
        <begin position="291"/>
        <end position="301"/>
    </location>
</feature>
<evidence type="ECO:0000256" key="17">
    <source>
        <dbReference type="ARBA" id="ARBA00023329"/>
    </source>
</evidence>
<dbReference type="SMART" id="SM01404">
    <property type="entry name" value="CIMR"/>
    <property type="match status" value="1"/>
</dbReference>
<keyword evidence="10" id="KW-0653">Protein transport</keyword>
<keyword evidence="7" id="KW-0813">Transport</keyword>
<evidence type="ECO:0000256" key="12">
    <source>
        <dbReference type="ARBA" id="ARBA00023006"/>
    </source>
</evidence>
<keyword evidence="8 19" id="KW-0812">Transmembrane</keyword>
<dbReference type="STRING" id="745531.A0A0C3PV66"/>
<evidence type="ECO:0000256" key="5">
    <source>
        <dbReference type="ARBA" id="ARBA00005363"/>
    </source>
</evidence>
<evidence type="ECO:0000256" key="1">
    <source>
        <dbReference type="ARBA" id="ARBA00004304"/>
    </source>
</evidence>
<evidence type="ECO:0000256" key="7">
    <source>
        <dbReference type="ARBA" id="ARBA00022448"/>
    </source>
</evidence>
<keyword evidence="16" id="KW-1015">Disulfide bond</keyword>
<feature type="signal peptide" evidence="20">
    <location>
        <begin position="1"/>
        <end position="24"/>
    </location>
</feature>
<keyword evidence="12" id="KW-0072">Autophagy</keyword>
<dbReference type="PANTHER" id="PTHR15071:SF0">
    <property type="entry name" value="MANNOSE 6-PHOSPHATE RECEPTOR-LIKE PROTEIN 1"/>
    <property type="match status" value="1"/>
</dbReference>
<protein>
    <recommendedName>
        <fullName evidence="6">Autophagy-related protein 27</fullName>
    </recommendedName>
</protein>
<evidence type="ECO:0000256" key="13">
    <source>
        <dbReference type="ARBA" id="ARBA00023034"/>
    </source>
</evidence>
<evidence type="ECO:0000256" key="4">
    <source>
        <dbReference type="ARBA" id="ARBA00004614"/>
    </source>
</evidence>
<proteinExistence type="inferred from homology"/>
<evidence type="ECO:0000256" key="20">
    <source>
        <dbReference type="SAM" id="SignalP"/>
    </source>
</evidence>
<evidence type="ECO:0000256" key="16">
    <source>
        <dbReference type="ARBA" id="ARBA00023157"/>
    </source>
</evidence>
<evidence type="ECO:0000256" key="6">
    <source>
        <dbReference type="ARBA" id="ARBA00013776"/>
    </source>
</evidence>
<organism evidence="22 23">
    <name type="scientific">Phlebiopsis gigantea (strain 11061_1 CR5-6)</name>
    <name type="common">White-rot fungus</name>
    <name type="synonym">Peniophora gigantea</name>
    <dbReference type="NCBI Taxonomy" id="745531"/>
    <lineage>
        <taxon>Eukaryota</taxon>
        <taxon>Fungi</taxon>
        <taxon>Dikarya</taxon>
        <taxon>Basidiomycota</taxon>
        <taxon>Agaricomycotina</taxon>
        <taxon>Agaricomycetes</taxon>
        <taxon>Polyporales</taxon>
        <taxon>Phanerochaetaceae</taxon>
        <taxon>Phlebiopsis</taxon>
    </lineage>
</organism>
<dbReference type="GO" id="GO:0034045">
    <property type="term" value="C:phagophore assembly site membrane"/>
    <property type="evidence" value="ECO:0007669"/>
    <property type="project" value="UniProtKB-SubCell"/>
</dbReference>
<evidence type="ECO:0000256" key="14">
    <source>
        <dbReference type="ARBA" id="ARBA00023128"/>
    </source>
</evidence>
<evidence type="ECO:0000256" key="18">
    <source>
        <dbReference type="SAM" id="MobiDB-lite"/>
    </source>
</evidence>
<dbReference type="PANTHER" id="PTHR15071">
    <property type="entry name" value="MANNOSE-6-PHOSPHATE RECEPTOR FAMILY MEMBER"/>
    <property type="match status" value="1"/>
</dbReference>
<feature type="chain" id="PRO_5002168139" description="Autophagy-related protein 27" evidence="20">
    <location>
        <begin position="25"/>
        <end position="310"/>
    </location>
</feature>
<evidence type="ECO:0000256" key="3">
    <source>
        <dbReference type="ARBA" id="ARBA00004472"/>
    </source>
</evidence>
<evidence type="ECO:0000313" key="23">
    <source>
        <dbReference type="Proteomes" id="UP000053257"/>
    </source>
</evidence>
<evidence type="ECO:0000256" key="11">
    <source>
        <dbReference type="ARBA" id="ARBA00022989"/>
    </source>
</evidence>
<dbReference type="HOGENOM" id="CLU_074885_0_0_1"/>
<dbReference type="InterPro" id="IPR044865">
    <property type="entry name" value="MRH_dom"/>
</dbReference>
<evidence type="ECO:0000259" key="21">
    <source>
        <dbReference type="PROSITE" id="PS51914"/>
    </source>
</evidence>
<dbReference type="InterPro" id="IPR018939">
    <property type="entry name" value="Autophagy-rel_prot_27"/>
</dbReference>
<dbReference type="PROSITE" id="PS51914">
    <property type="entry name" value="MRH"/>
    <property type="match status" value="1"/>
</dbReference>
<feature type="region of interest" description="Disordered" evidence="18">
    <location>
        <begin position="268"/>
        <end position="310"/>
    </location>
</feature>